<evidence type="ECO:0000313" key="2">
    <source>
        <dbReference type="EMBL" id="KMQ82257.1"/>
    </source>
</evidence>
<dbReference type="PaxDb" id="67767-A0A0J7JVV1"/>
<name>A0A0J7JVV1_LASNI</name>
<dbReference type="InterPro" id="IPR022549">
    <property type="entry name" value="DUF3627"/>
</dbReference>
<comment type="caution">
    <text evidence="2">The sequence shown here is derived from an EMBL/GenBank/DDBJ whole genome shotgun (WGS) entry which is preliminary data.</text>
</comment>
<dbReference type="Proteomes" id="UP000036403">
    <property type="component" value="Unassembled WGS sequence"/>
</dbReference>
<feature type="domain" description="DUF3627" evidence="1">
    <location>
        <begin position="10"/>
        <end position="81"/>
    </location>
</feature>
<sequence>MTDPEMLNMAVIIEKNAKTESSKYGDYRYYMIRTQKRSYDVRLNALRMEYPDLVVRRVNYYGPNSILLFNWAKERLAYLKSKGNHFEVDDLDRFFRDIEQICPSLEISSRAKKNMEGGE</sequence>
<keyword evidence="3" id="KW-1185">Reference proteome</keyword>
<dbReference type="Pfam" id="PF12299">
    <property type="entry name" value="DUF3627"/>
    <property type="match status" value="1"/>
</dbReference>
<protein>
    <recommendedName>
        <fullName evidence="1">DUF3627 domain-containing protein</fullName>
    </recommendedName>
</protein>
<organism evidence="2 3">
    <name type="scientific">Lasius niger</name>
    <name type="common">Black garden ant</name>
    <dbReference type="NCBI Taxonomy" id="67767"/>
    <lineage>
        <taxon>Eukaryota</taxon>
        <taxon>Metazoa</taxon>
        <taxon>Ecdysozoa</taxon>
        <taxon>Arthropoda</taxon>
        <taxon>Hexapoda</taxon>
        <taxon>Insecta</taxon>
        <taxon>Pterygota</taxon>
        <taxon>Neoptera</taxon>
        <taxon>Endopterygota</taxon>
        <taxon>Hymenoptera</taxon>
        <taxon>Apocrita</taxon>
        <taxon>Aculeata</taxon>
        <taxon>Formicoidea</taxon>
        <taxon>Formicidae</taxon>
        <taxon>Formicinae</taxon>
        <taxon>Lasius</taxon>
        <taxon>Lasius</taxon>
    </lineage>
</organism>
<dbReference type="EMBL" id="LBMM01026969">
    <property type="protein sequence ID" value="KMQ82257.1"/>
    <property type="molecule type" value="Genomic_DNA"/>
</dbReference>
<dbReference type="AlphaFoldDB" id="A0A0J7JVV1"/>
<reference evidence="2 3" key="1">
    <citation type="submission" date="2015-04" db="EMBL/GenBank/DDBJ databases">
        <title>Lasius niger genome sequencing.</title>
        <authorList>
            <person name="Konorov E.A."/>
            <person name="Nikitin M.A."/>
            <person name="Kirill M.V."/>
            <person name="Chang P."/>
        </authorList>
    </citation>
    <scope>NUCLEOTIDE SEQUENCE [LARGE SCALE GENOMIC DNA]</scope>
    <source>
        <tissue evidence="2">Whole</tissue>
    </source>
</reference>
<proteinExistence type="predicted"/>
<evidence type="ECO:0000259" key="1">
    <source>
        <dbReference type="Pfam" id="PF12299"/>
    </source>
</evidence>
<evidence type="ECO:0000313" key="3">
    <source>
        <dbReference type="Proteomes" id="UP000036403"/>
    </source>
</evidence>
<gene>
    <name evidence="2" type="ORF">RF55_23633</name>
</gene>
<accession>A0A0J7JVV1</accession>